<dbReference type="EMBL" id="QEWV01000003">
    <property type="protein sequence ID" value="PWD92999.1"/>
    <property type="molecule type" value="Genomic_DNA"/>
</dbReference>
<dbReference type="InterPro" id="IPR001123">
    <property type="entry name" value="LeuE-type"/>
</dbReference>
<feature type="transmembrane region" description="Helical" evidence="6">
    <location>
        <begin position="68"/>
        <end position="89"/>
    </location>
</feature>
<dbReference type="Proteomes" id="UP000245217">
    <property type="component" value="Unassembled WGS sequence"/>
</dbReference>
<keyword evidence="5 6" id="KW-0472">Membrane</keyword>
<keyword evidence="4 6" id="KW-1133">Transmembrane helix</keyword>
<evidence type="ECO:0000256" key="1">
    <source>
        <dbReference type="ARBA" id="ARBA00004651"/>
    </source>
</evidence>
<evidence type="ECO:0000313" key="8">
    <source>
        <dbReference type="Proteomes" id="UP000245217"/>
    </source>
</evidence>
<accession>A0ABX5L0J5</accession>
<feature type="transmembrane region" description="Helical" evidence="6">
    <location>
        <begin position="109"/>
        <end position="127"/>
    </location>
</feature>
<organism evidence="7 8">
    <name type="scientific">Ignatzschineria cameli</name>
    <dbReference type="NCBI Taxonomy" id="2182793"/>
    <lineage>
        <taxon>Bacteria</taxon>
        <taxon>Pseudomonadati</taxon>
        <taxon>Pseudomonadota</taxon>
        <taxon>Gammaproteobacteria</taxon>
        <taxon>Cardiobacteriales</taxon>
        <taxon>Ignatzschineriaceae</taxon>
        <taxon>Ignatzschineria</taxon>
    </lineage>
</organism>
<keyword evidence="2" id="KW-1003">Cell membrane</keyword>
<sequence length="212" mass="23562">MIWEIYLQGVLLSFGLIVAIGAQNAYVLKQGIQNNHIFWVATICFLCDFVLMGIGILGIGTIVAQNSILQLILALLGALYLAIFAYNSLRAMFQESWMETGYYEGQSSLRSVIIGTLAITLLNPHVYLDTIVIIGGIAGTLESEHKVAFLLGSLTASSAWFYSLGFAATKLAPIFRKPITWRILNLLIGMMMFFIVYRLLLFSFEQIMTLMA</sequence>
<evidence type="ECO:0000256" key="3">
    <source>
        <dbReference type="ARBA" id="ARBA00022692"/>
    </source>
</evidence>
<dbReference type="PANTHER" id="PTHR30086">
    <property type="entry name" value="ARGININE EXPORTER PROTEIN ARGO"/>
    <property type="match status" value="1"/>
</dbReference>
<evidence type="ECO:0000256" key="4">
    <source>
        <dbReference type="ARBA" id="ARBA00022989"/>
    </source>
</evidence>
<keyword evidence="8" id="KW-1185">Reference proteome</keyword>
<feature type="transmembrane region" description="Helical" evidence="6">
    <location>
        <begin position="6"/>
        <end position="26"/>
    </location>
</feature>
<evidence type="ECO:0000313" key="7">
    <source>
        <dbReference type="EMBL" id="PWD92999.1"/>
    </source>
</evidence>
<comment type="subcellular location">
    <subcellularLocation>
        <location evidence="1">Cell membrane</location>
        <topology evidence="1">Multi-pass membrane protein</topology>
    </subcellularLocation>
</comment>
<reference evidence="8" key="1">
    <citation type="submission" date="2018-05" db="EMBL/GenBank/DDBJ databases">
        <title>Ignatzschineria dubaiensis sp. nov., isolated from necrotic foot tissues of dromedaries (Camelus dromedarius) and associated maggots in Dubai, United Arab Emirates.</title>
        <authorList>
            <person name="Tsang C.C."/>
            <person name="Tang J.Y.M."/>
            <person name="Fong J.Y.H."/>
            <person name="Kinne J."/>
            <person name="Lee H.H."/>
            <person name="Joseph M."/>
            <person name="Jose S."/>
            <person name="Schuster R.K."/>
            <person name="Tang Y."/>
            <person name="Sivakumar S."/>
            <person name="Chen J.H.K."/>
            <person name="Teng J.L.L."/>
            <person name="Lau S.K.P."/>
            <person name="Wernery U."/>
            <person name="Woo P.C.Y."/>
        </authorList>
    </citation>
    <scope>NUCLEOTIDE SEQUENCE [LARGE SCALE GENOMIC DNA]</scope>
    <source>
        <strain evidence="8">UAE-HKU58</strain>
    </source>
</reference>
<feature type="transmembrane region" description="Helical" evidence="6">
    <location>
        <begin position="147"/>
        <end position="167"/>
    </location>
</feature>
<keyword evidence="3 6" id="KW-0812">Transmembrane</keyword>
<dbReference type="RefSeq" id="WP_109201323.1">
    <property type="nucleotide sequence ID" value="NZ_QEWS01000012.1"/>
</dbReference>
<feature type="transmembrane region" description="Helical" evidence="6">
    <location>
        <begin position="38"/>
        <end position="62"/>
    </location>
</feature>
<evidence type="ECO:0000256" key="6">
    <source>
        <dbReference type="SAM" id="Phobius"/>
    </source>
</evidence>
<proteinExistence type="predicted"/>
<dbReference type="PANTHER" id="PTHR30086:SF20">
    <property type="entry name" value="ARGININE EXPORTER PROTEIN ARGO-RELATED"/>
    <property type="match status" value="1"/>
</dbReference>
<feature type="transmembrane region" description="Helical" evidence="6">
    <location>
        <begin position="179"/>
        <end position="200"/>
    </location>
</feature>
<gene>
    <name evidence="7" type="ORF">DC078_04050</name>
</gene>
<evidence type="ECO:0000256" key="2">
    <source>
        <dbReference type="ARBA" id="ARBA00022475"/>
    </source>
</evidence>
<evidence type="ECO:0000256" key="5">
    <source>
        <dbReference type="ARBA" id="ARBA00023136"/>
    </source>
</evidence>
<protein>
    <submittedName>
        <fullName evidence="7">Amino acid transporter</fullName>
    </submittedName>
</protein>
<name>A0ABX5L0J5_9GAMM</name>
<dbReference type="Pfam" id="PF01810">
    <property type="entry name" value="LysE"/>
    <property type="match status" value="1"/>
</dbReference>
<comment type="caution">
    <text evidence="7">The sequence shown here is derived from an EMBL/GenBank/DDBJ whole genome shotgun (WGS) entry which is preliminary data.</text>
</comment>